<proteinExistence type="predicted"/>
<dbReference type="Proteomes" id="UP000198935">
    <property type="component" value="Unassembled WGS sequence"/>
</dbReference>
<name>A0A1H3UPS5_9BACI</name>
<dbReference type="EMBL" id="FNPI01000024">
    <property type="protein sequence ID" value="SDZ64384.1"/>
    <property type="molecule type" value="Genomic_DNA"/>
</dbReference>
<dbReference type="STRING" id="1503961.SAMN05421736_12443"/>
<reference evidence="2" key="1">
    <citation type="submission" date="2016-10" db="EMBL/GenBank/DDBJ databases">
        <authorList>
            <person name="Varghese N."/>
            <person name="Submissions S."/>
        </authorList>
    </citation>
    <scope>NUCLEOTIDE SEQUENCE [LARGE SCALE GENOMIC DNA]</scope>
    <source>
        <strain evidence="2">SP</strain>
    </source>
</reference>
<evidence type="ECO:0000313" key="1">
    <source>
        <dbReference type="EMBL" id="SDZ64384.1"/>
    </source>
</evidence>
<protein>
    <submittedName>
        <fullName evidence="1">Uncharacterized protein</fullName>
    </submittedName>
</protein>
<evidence type="ECO:0000313" key="2">
    <source>
        <dbReference type="Proteomes" id="UP000198935"/>
    </source>
</evidence>
<keyword evidence="2" id="KW-1185">Reference proteome</keyword>
<accession>A0A1H3UPS5</accession>
<organism evidence="1 2">
    <name type="scientific">Evansella caseinilytica</name>
    <dbReference type="NCBI Taxonomy" id="1503961"/>
    <lineage>
        <taxon>Bacteria</taxon>
        <taxon>Bacillati</taxon>
        <taxon>Bacillota</taxon>
        <taxon>Bacilli</taxon>
        <taxon>Bacillales</taxon>
        <taxon>Bacillaceae</taxon>
        <taxon>Evansella</taxon>
    </lineage>
</organism>
<gene>
    <name evidence="1" type="ORF">SAMN05421736_12443</name>
</gene>
<sequence length="116" mass="13468">MAKEMFSRGMLGSLRRKVDHFRRSFAYTDDLMSISSPFRWESEKQVAVCDGENVFIECFACNLNDEPVPGTLCNFTVLQSAWHRAIMKTEEVTTICMQDNQVFILVWCSKERTELD</sequence>
<dbReference type="AlphaFoldDB" id="A0A1H3UPS5"/>